<organism evidence="1 2">
    <name type="scientific">Treponema berlinense</name>
    <dbReference type="NCBI Taxonomy" id="225004"/>
    <lineage>
        <taxon>Bacteria</taxon>
        <taxon>Pseudomonadati</taxon>
        <taxon>Spirochaetota</taxon>
        <taxon>Spirochaetia</taxon>
        <taxon>Spirochaetales</taxon>
        <taxon>Treponemataceae</taxon>
        <taxon>Treponema</taxon>
    </lineage>
</organism>
<evidence type="ECO:0000313" key="1">
    <source>
        <dbReference type="EMBL" id="SJZ55115.1"/>
    </source>
</evidence>
<keyword evidence="2" id="KW-1185">Reference proteome</keyword>
<dbReference type="GeneID" id="303368419"/>
<dbReference type="RefSeq" id="WP_143592590.1">
    <property type="nucleotide sequence ID" value="NZ_CAMCOW010000017.1"/>
</dbReference>
<reference evidence="1 2" key="1">
    <citation type="submission" date="2017-02" db="EMBL/GenBank/DDBJ databases">
        <authorList>
            <person name="Peterson S.W."/>
        </authorList>
    </citation>
    <scope>NUCLEOTIDE SEQUENCE [LARGE SCALE GENOMIC DNA]</scope>
    <source>
        <strain evidence="1 2">ATCC BAA-909</strain>
    </source>
</reference>
<dbReference type="AlphaFoldDB" id="A0A1T4LK78"/>
<sequence length="58" mass="6568">MAGASKNSRTTVATQKFECPECGGEIVMKTLYENGRLRNVAECSKCKLTKRRPKDFRK</sequence>
<proteinExistence type="predicted"/>
<protein>
    <submittedName>
        <fullName evidence="1">Uncharacterized protein</fullName>
    </submittedName>
</protein>
<gene>
    <name evidence="1" type="ORF">SAMN02745152_00571</name>
</gene>
<name>A0A1T4LK78_9SPIR</name>
<dbReference type="EMBL" id="FUXC01000002">
    <property type="protein sequence ID" value="SJZ55115.1"/>
    <property type="molecule type" value="Genomic_DNA"/>
</dbReference>
<accession>A0A1T4LK78</accession>
<dbReference type="OrthoDB" id="350663at2"/>
<dbReference type="Proteomes" id="UP000190395">
    <property type="component" value="Unassembled WGS sequence"/>
</dbReference>
<evidence type="ECO:0000313" key="2">
    <source>
        <dbReference type="Proteomes" id="UP000190395"/>
    </source>
</evidence>